<dbReference type="PIRSF" id="PIRSF021328">
    <property type="entry name" value="UCP021328"/>
    <property type="match status" value="1"/>
</dbReference>
<name>A0A2A5S628_9LACT</name>
<gene>
    <name evidence="2" type="ORF">RU86_GL000182</name>
</gene>
<feature type="region of interest" description="Disordered" evidence="1">
    <location>
        <begin position="103"/>
        <end position="139"/>
    </location>
</feature>
<dbReference type="Proteomes" id="UP000218282">
    <property type="component" value="Unassembled WGS sequence"/>
</dbReference>
<dbReference type="AlphaFoldDB" id="A0A2A5S628"/>
<dbReference type="InterPro" id="IPR016787">
    <property type="entry name" value="UCP021328"/>
</dbReference>
<dbReference type="Pfam" id="PF11208">
    <property type="entry name" value="DUF2992"/>
    <property type="match status" value="1"/>
</dbReference>
<sequence>MNTISVTLTILFEPPFWVGVFEQRFDNKIEVAKVTFGGEPKDYEVYSYILDHYYELRFSPPIEDEVFYKKKVNPKRLQKLAKKQMIESGVGTKAQKALKLQQEQGKLKHKKLSRNQREIEKQRQFDLRQKKRNEKHKGH</sequence>
<comment type="caution">
    <text evidence="2">The sequence shown here is derived from an EMBL/GenBank/DDBJ whole genome shotgun (WGS) entry which is preliminary data.</text>
</comment>
<evidence type="ECO:0000313" key="2">
    <source>
        <dbReference type="EMBL" id="PCS08946.1"/>
    </source>
</evidence>
<evidence type="ECO:0000256" key="1">
    <source>
        <dbReference type="SAM" id="MobiDB-lite"/>
    </source>
</evidence>
<keyword evidence="3" id="KW-1185">Reference proteome</keyword>
<accession>A0A2A5S628</accession>
<dbReference type="EMBL" id="JXJW01000001">
    <property type="protein sequence ID" value="PCS08946.1"/>
    <property type="molecule type" value="Genomic_DNA"/>
</dbReference>
<dbReference type="RefSeq" id="WP_096813601.1">
    <property type="nucleotide sequence ID" value="NZ_JXJW01000001.1"/>
</dbReference>
<evidence type="ECO:0000313" key="3">
    <source>
        <dbReference type="Proteomes" id="UP000218282"/>
    </source>
</evidence>
<evidence type="ECO:0008006" key="4">
    <source>
        <dbReference type="Google" id="ProtNLM"/>
    </source>
</evidence>
<feature type="compositionally biased region" description="Basic and acidic residues" evidence="1">
    <location>
        <begin position="115"/>
        <end position="128"/>
    </location>
</feature>
<organism evidence="2 3">
    <name type="scientific">Pseudolactococcus piscium</name>
    <dbReference type="NCBI Taxonomy" id="1364"/>
    <lineage>
        <taxon>Bacteria</taxon>
        <taxon>Bacillati</taxon>
        <taxon>Bacillota</taxon>
        <taxon>Bacilli</taxon>
        <taxon>Lactobacillales</taxon>
        <taxon>Streptococcaceae</taxon>
        <taxon>Pseudolactococcus</taxon>
    </lineage>
</organism>
<feature type="compositionally biased region" description="Basic residues" evidence="1">
    <location>
        <begin position="129"/>
        <end position="139"/>
    </location>
</feature>
<proteinExistence type="predicted"/>
<reference evidence="2 3" key="1">
    <citation type="submission" date="2014-12" db="EMBL/GenBank/DDBJ databases">
        <title>Draft genome sequences of 10 type strains of Lactococcus.</title>
        <authorList>
            <person name="Sun Z."/>
            <person name="Zhong Z."/>
            <person name="Liu W."/>
            <person name="Zhang W."/>
            <person name="Zhang H."/>
        </authorList>
    </citation>
    <scope>NUCLEOTIDE SEQUENCE [LARGE SCALE GENOMIC DNA]</scope>
    <source>
        <strain evidence="2 3">DSM 6634</strain>
    </source>
</reference>
<protein>
    <recommendedName>
        <fullName evidence="4">DUF2992 family protein</fullName>
    </recommendedName>
</protein>